<organism evidence="12 13">
    <name type="scientific">Limnothrix redekei LRLZ20PSL1</name>
    <dbReference type="NCBI Taxonomy" id="3112953"/>
    <lineage>
        <taxon>Bacteria</taxon>
        <taxon>Bacillati</taxon>
        <taxon>Cyanobacteriota</taxon>
        <taxon>Cyanophyceae</taxon>
        <taxon>Pseudanabaenales</taxon>
        <taxon>Pseudanabaenaceae</taxon>
        <taxon>Limnothrix</taxon>
    </lineage>
</organism>
<comment type="catalytic activity">
    <reaction evidence="8">
        <text>ATP + H2O = ADP + phosphate + H(+)</text>
        <dbReference type="Rhea" id="RHEA:13065"/>
        <dbReference type="ChEBI" id="CHEBI:15377"/>
        <dbReference type="ChEBI" id="CHEBI:15378"/>
        <dbReference type="ChEBI" id="CHEBI:30616"/>
        <dbReference type="ChEBI" id="CHEBI:43474"/>
        <dbReference type="ChEBI" id="CHEBI:456216"/>
        <dbReference type="EC" id="5.6.2.4"/>
    </reaction>
</comment>
<evidence type="ECO:0000256" key="3">
    <source>
        <dbReference type="ARBA" id="ARBA00022806"/>
    </source>
</evidence>
<dbReference type="InterPro" id="IPR014017">
    <property type="entry name" value="DNA_helicase_UvrD-like_C"/>
</dbReference>
<gene>
    <name evidence="12" type="ORF">VPK24_08790</name>
</gene>
<evidence type="ECO:0000256" key="5">
    <source>
        <dbReference type="ARBA" id="ARBA00023235"/>
    </source>
</evidence>
<evidence type="ECO:0000256" key="8">
    <source>
        <dbReference type="ARBA" id="ARBA00048988"/>
    </source>
</evidence>
<evidence type="ECO:0000259" key="10">
    <source>
        <dbReference type="PROSITE" id="PS51198"/>
    </source>
</evidence>
<dbReference type="PROSITE" id="PS51198">
    <property type="entry name" value="UVRD_HELICASE_ATP_BIND"/>
    <property type="match status" value="1"/>
</dbReference>
<keyword evidence="2 9" id="KW-0378">Hydrolase</keyword>
<dbReference type="Gene3D" id="3.40.50.300">
    <property type="entry name" value="P-loop containing nucleotide triphosphate hydrolases"/>
    <property type="match status" value="3"/>
</dbReference>
<keyword evidence="5" id="KW-0413">Isomerase</keyword>
<comment type="catalytic activity">
    <reaction evidence="6">
        <text>Couples ATP hydrolysis with the unwinding of duplex DNA by translocating in the 3'-5' direction.</text>
        <dbReference type="EC" id="5.6.2.4"/>
    </reaction>
</comment>
<accession>A0ABW7C9A6</accession>
<keyword evidence="3 9" id="KW-0347">Helicase</keyword>
<proteinExistence type="predicted"/>
<evidence type="ECO:0000259" key="11">
    <source>
        <dbReference type="PROSITE" id="PS51217"/>
    </source>
</evidence>
<dbReference type="GO" id="GO:0004386">
    <property type="term" value="F:helicase activity"/>
    <property type="evidence" value="ECO:0007669"/>
    <property type="project" value="UniProtKB-KW"/>
</dbReference>
<sequence length="763" mass="84839">MVITSSRDEIAWQRLRDGLRPGQREIADWAGGPLAVSAVPGAGKSTGMARAAALTIARFQLDARRQLAVVTFTRSAAAHLKAKIRESLQTLGLPRQGFTVQTLHGLALQIAGRNPELSGMERDRTLVSPDRQHRLIANAVDDWITQHPSLYGLLLEGLEFDGEEAERLRRLSVLRTDLLPELMLTVVREAKSSGLKPADLQHMGQAPELAADRYPGLAIAAGLYEAYEAQLQRRNAIDYDDMILAALRVLADPEAASLWRSRIFAVFEDEAQDSSPLQARLLEQLAIDPATNAVNLVRVGDPNQAINSSFTPADPVFFRRFCEACRSQGRFAQMDRSGRSSLIILEAANVLVQWTNDREFPRLTQQIGTRSALPPFELQCIQAAEPNDPQPNANPTPLGLGLELVRPADIHQSIAQIGQRAIDLWAKAPDLSLAVLVRTNDQGRWVAKSLGDRFGDRLNLYEVGASDRQSHVPGEMLTLLQFLDRPHSPQYLKALLRVLVDRQRILTQDLDSLAAQPEQFLYPGPLDPPLAEPARQARRICAGILAARLHLPHYALLSFLAMTLGYDRAELATTDKLIETLVQRDRGDQRLETTLNNLAEIVSNETFAPVEAEELPESPYTRPGQLTIITAHKAKGLDWDGVFLPFLHSDYFSTEARVPLQMEFLGAFNLGDCLRAQIRDRVHGAAKLPPIAIATHQARWLKVAEEYRLLYVAMTRAKRLLWMAAEQQAPFTWNKPENLTTKTPCPAFLALETDFPKCKRSAP</sequence>
<dbReference type="InterPro" id="IPR014016">
    <property type="entry name" value="UvrD-like_ATP-bd"/>
</dbReference>
<dbReference type="InterPro" id="IPR027417">
    <property type="entry name" value="P-loop_NTPase"/>
</dbReference>
<dbReference type="RefSeq" id="WP_393012267.1">
    <property type="nucleotide sequence ID" value="NZ_JAZAQF010000051.1"/>
</dbReference>
<keyword evidence="1 9" id="KW-0547">Nucleotide-binding</keyword>
<dbReference type="EC" id="5.6.2.4" evidence="7"/>
<dbReference type="Pfam" id="PF13361">
    <property type="entry name" value="UvrD_C"/>
    <property type="match status" value="1"/>
</dbReference>
<dbReference type="PANTHER" id="PTHR11070">
    <property type="entry name" value="UVRD / RECB / PCRA DNA HELICASE FAMILY MEMBER"/>
    <property type="match status" value="1"/>
</dbReference>
<keyword evidence="4 9" id="KW-0067">ATP-binding</keyword>
<dbReference type="PANTHER" id="PTHR11070:SF2">
    <property type="entry name" value="ATP-DEPENDENT DNA HELICASE SRS2"/>
    <property type="match status" value="1"/>
</dbReference>
<feature type="domain" description="UvrD-like helicase ATP-binding" evidence="10">
    <location>
        <begin position="17"/>
        <end position="341"/>
    </location>
</feature>
<keyword evidence="13" id="KW-1185">Reference proteome</keyword>
<evidence type="ECO:0000256" key="9">
    <source>
        <dbReference type="PROSITE-ProRule" id="PRU00560"/>
    </source>
</evidence>
<reference evidence="13" key="1">
    <citation type="journal article" date="2024" name="Algal Res.">
        <title>Biochemical, toxicological and genomic investigation of a high-biomass producing Limnothrix strain isolated from Italian shallow drinking water reservoir.</title>
        <authorList>
            <person name="Simonazzi M."/>
            <person name="Shishido T.K."/>
            <person name="Delbaje E."/>
            <person name="Wahlsten M."/>
            <person name="Fewer D.P."/>
            <person name="Sivonen K."/>
            <person name="Pezzolesi L."/>
            <person name="Pistocchi R."/>
        </authorList>
    </citation>
    <scope>NUCLEOTIDE SEQUENCE [LARGE SCALE GENOMIC DNA]</scope>
    <source>
        <strain evidence="13">LRLZ20PSL1</strain>
    </source>
</reference>
<dbReference type="PROSITE" id="PS51217">
    <property type="entry name" value="UVRD_HELICASE_CTER"/>
    <property type="match status" value="1"/>
</dbReference>
<evidence type="ECO:0000256" key="6">
    <source>
        <dbReference type="ARBA" id="ARBA00034617"/>
    </source>
</evidence>
<protein>
    <recommendedName>
        <fullName evidence="7">DNA 3'-5' helicase</fullName>
        <ecNumber evidence="7">5.6.2.4</ecNumber>
    </recommendedName>
</protein>
<evidence type="ECO:0000256" key="2">
    <source>
        <dbReference type="ARBA" id="ARBA00022801"/>
    </source>
</evidence>
<dbReference type="InterPro" id="IPR000212">
    <property type="entry name" value="DNA_helicase_UvrD/REP"/>
</dbReference>
<feature type="domain" description="UvrD-like helicase C-terminal" evidence="11">
    <location>
        <begin position="342"/>
        <end position="636"/>
    </location>
</feature>
<feature type="binding site" evidence="9">
    <location>
        <begin position="38"/>
        <end position="45"/>
    </location>
    <ligand>
        <name>ATP</name>
        <dbReference type="ChEBI" id="CHEBI:30616"/>
    </ligand>
</feature>
<name>A0ABW7C9A6_9CYAN</name>
<dbReference type="SUPFAM" id="SSF52540">
    <property type="entry name" value="P-loop containing nucleoside triphosphate hydrolases"/>
    <property type="match status" value="1"/>
</dbReference>
<dbReference type="Pfam" id="PF00580">
    <property type="entry name" value="UvrD-helicase"/>
    <property type="match status" value="1"/>
</dbReference>
<evidence type="ECO:0000313" key="13">
    <source>
        <dbReference type="Proteomes" id="UP001604335"/>
    </source>
</evidence>
<evidence type="ECO:0000256" key="7">
    <source>
        <dbReference type="ARBA" id="ARBA00034808"/>
    </source>
</evidence>
<evidence type="ECO:0000256" key="4">
    <source>
        <dbReference type="ARBA" id="ARBA00022840"/>
    </source>
</evidence>
<dbReference type="EMBL" id="JAZAQF010000051">
    <property type="protein sequence ID" value="MFG3817732.1"/>
    <property type="molecule type" value="Genomic_DNA"/>
</dbReference>
<dbReference type="GO" id="GO:0016787">
    <property type="term" value="F:hydrolase activity"/>
    <property type="evidence" value="ECO:0007669"/>
    <property type="project" value="UniProtKB-KW"/>
</dbReference>
<evidence type="ECO:0000313" key="12">
    <source>
        <dbReference type="EMBL" id="MFG3817732.1"/>
    </source>
</evidence>
<comment type="caution">
    <text evidence="12">The sequence shown here is derived from an EMBL/GenBank/DDBJ whole genome shotgun (WGS) entry which is preliminary data.</text>
</comment>
<evidence type="ECO:0000256" key="1">
    <source>
        <dbReference type="ARBA" id="ARBA00022741"/>
    </source>
</evidence>
<dbReference type="Proteomes" id="UP001604335">
    <property type="component" value="Unassembled WGS sequence"/>
</dbReference>